<dbReference type="PROSITE" id="PS01180">
    <property type="entry name" value="CUB"/>
    <property type="match status" value="1"/>
</dbReference>
<organism evidence="4 5">
    <name type="scientific">Euroglyphus maynei</name>
    <name type="common">Mayne's house dust mite</name>
    <dbReference type="NCBI Taxonomy" id="6958"/>
    <lineage>
        <taxon>Eukaryota</taxon>
        <taxon>Metazoa</taxon>
        <taxon>Ecdysozoa</taxon>
        <taxon>Arthropoda</taxon>
        <taxon>Chelicerata</taxon>
        <taxon>Arachnida</taxon>
        <taxon>Acari</taxon>
        <taxon>Acariformes</taxon>
        <taxon>Sarcoptiformes</taxon>
        <taxon>Astigmata</taxon>
        <taxon>Psoroptidia</taxon>
        <taxon>Analgoidea</taxon>
        <taxon>Pyroglyphidae</taxon>
        <taxon>Pyroglyphinae</taxon>
        <taxon>Euroglyphus</taxon>
    </lineage>
</organism>
<protein>
    <recommendedName>
        <fullName evidence="3">CUB domain-containing protein</fullName>
    </recommendedName>
</protein>
<dbReference type="OrthoDB" id="6433893at2759"/>
<dbReference type="InterPro" id="IPR035914">
    <property type="entry name" value="Sperma_CUB_dom_sf"/>
</dbReference>
<dbReference type="InterPro" id="IPR000859">
    <property type="entry name" value="CUB_dom"/>
</dbReference>
<dbReference type="EMBL" id="MUJZ01043052">
    <property type="protein sequence ID" value="OTF75209.1"/>
    <property type="molecule type" value="Genomic_DNA"/>
</dbReference>
<dbReference type="Proteomes" id="UP000194236">
    <property type="component" value="Unassembled WGS sequence"/>
</dbReference>
<keyword evidence="5" id="KW-1185">Reference proteome</keyword>
<dbReference type="SUPFAM" id="SSF49854">
    <property type="entry name" value="Spermadhesin, CUB domain"/>
    <property type="match status" value="1"/>
</dbReference>
<reference evidence="4 5" key="1">
    <citation type="submission" date="2017-03" db="EMBL/GenBank/DDBJ databases">
        <title>Genome Survey of Euroglyphus maynei.</title>
        <authorList>
            <person name="Arlian L.G."/>
            <person name="Morgan M.S."/>
            <person name="Rider S.D."/>
        </authorList>
    </citation>
    <scope>NUCLEOTIDE SEQUENCE [LARGE SCALE GENOMIC DNA]</scope>
    <source>
        <strain evidence="4">Arlian Lab</strain>
        <tissue evidence="4">Whole body</tissue>
    </source>
</reference>
<dbReference type="Gene3D" id="2.60.120.290">
    <property type="entry name" value="Spermadhesin, CUB domain"/>
    <property type="match status" value="1"/>
</dbReference>
<feature type="non-terminal residue" evidence="4">
    <location>
        <position position="93"/>
    </location>
</feature>
<comment type="caution">
    <text evidence="4">The sequence shown here is derived from an EMBL/GenBank/DDBJ whole genome shotgun (WGS) entry which is preliminary data.</text>
</comment>
<dbReference type="CDD" id="cd00041">
    <property type="entry name" value="CUB"/>
    <property type="match status" value="1"/>
</dbReference>
<gene>
    <name evidence="4" type="ORF">BLA29_014886</name>
</gene>
<evidence type="ECO:0000256" key="1">
    <source>
        <dbReference type="ARBA" id="ARBA00023157"/>
    </source>
</evidence>
<dbReference type="Pfam" id="PF00431">
    <property type="entry name" value="CUB"/>
    <property type="match status" value="1"/>
</dbReference>
<evidence type="ECO:0000313" key="5">
    <source>
        <dbReference type="Proteomes" id="UP000194236"/>
    </source>
</evidence>
<evidence type="ECO:0000256" key="2">
    <source>
        <dbReference type="PROSITE-ProRule" id="PRU00059"/>
    </source>
</evidence>
<feature type="domain" description="CUB" evidence="3">
    <location>
        <begin position="5"/>
        <end position="93"/>
    </location>
</feature>
<name>A0A1Y3B329_EURMA</name>
<dbReference type="AlphaFoldDB" id="A0A1Y3B329"/>
<comment type="caution">
    <text evidence="2">Lacks conserved residue(s) required for the propagation of feature annotation.</text>
</comment>
<evidence type="ECO:0000313" key="4">
    <source>
        <dbReference type="EMBL" id="OTF75209.1"/>
    </source>
</evidence>
<sequence>MVTGLDGTISYPSSIINEEFVKIQSPQFSLPSQLQYEPFLDCHYVIQKVNKDICSLEIRFELFSLEESISCTKDYLQINRLLRLCGKLPMDTT</sequence>
<proteinExistence type="predicted"/>
<evidence type="ECO:0000259" key="3">
    <source>
        <dbReference type="PROSITE" id="PS01180"/>
    </source>
</evidence>
<keyword evidence="1" id="KW-1015">Disulfide bond</keyword>
<accession>A0A1Y3B329</accession>